<dbReference type="EMBL" id="JABENB010000001">
    <property type="protein sequence ID" value="NNG38733.1"/>
    <property type="molecule type" value="Genomic_DNA"/>
</dbReference>
<accession>A0A849AFU8</accession>
<protein>
    <recommendedName>
        <fullName evidence="3">DUF2993 domain-containing protein</fullName>
    </recommendedName>
</protein>
<gene>
    <name evidence="1" type="ORF">HJ588_05520</name>
</gene>
<proteinExistence type="predicted"/>
<dbReference type="AlphaFoldDB" id="A0A849AFU8"/>
<organism evidence="1 2">
    <name type="scientific">Flexivirga aerilata</name>
    <dbReference type="NCBI Taxonomy" id="1656889"/>
    <lineage>
        <taxon>Bacteria</taxon>
        <taxon>Bacillati</taxon>
        <taxon>Actinomycetota</taxon>
        <taxon>Actinomycetes</taxon>
        <taxon>Micrococcales</taxon>
        <taxon>Dermacoccaceae</taxon>
        <taxon>Flexivirga</taxon>
    </lineage>
</organism>
<evidence type="ECO:0000313" key="2">
    <source>
        <dbReference type="Proteomes" id="UP000557772"/>
    </source>
</evidence>
<reference evidence="1 2" key="1">
    <citation type="submission" date="2020-05" db="EMBL/GenBank/DDBJ databases">
        <title>Flexivirga sp. ID2601S isolated from air conditioner.</title>
        <authorList>
            <person name="Kim D.H."/>
        </authorList>
    </citation>
    <scope>NUCLEOTIDE SEQUENCE [LARGE SCALE GENOMIC DNA]</scope>
    <source>
        <strain evidence="1 2">ID2601S</strain>
    </source>
</reference>
<keyword evidence="2" id="KW-1185">Reference proteome</keyword>
<evidence type="ECO:0000313" key="1">
    <source>
        <dbReference type="EMBL" id="NNG38733.1"/>
    </source>
</evidence>
<dbReference type="Proteomes" id="UP000557772">
    <property type="component" value="Unassembled WGS sequence"/>
</dbReference>
<name>A0A849AFU8_9MICO</name>
<evidence type="ECO:0008006" key="3">
    <source>
        <dbReference type="Google" id="ProtNLM"/>
    </source>
</evidence>
<comment type="caution">
    <text evidence="1">The sequence shown here is derived from an EMBL/GenBank/DDBJ whole genome shotgun (WGS) entry which is preliminary data.</text>
</comment>
<sequence length="192" mass="20682">MKFRYFVLPLAVPAILAGGLVGAEKVSADSLTGELRSRITHTLPDSRVEDINLRGRPYVVSRFNGEVSTAYLRLSPPEGVSTEQLLVQELDLETGKAERLTFFVTLPYPDGSAATPVLRADGSYTGFGRLNGQKVSYPASLYDRRLTVRPTAGAAPEAVRVPAVPGLRVAQSWAAEDGIHVELTADDVATRS</sequence>
<dbReference type="RefSeq" id="WP_171152825.1">
    <property type="nucleotide sequence ID" value="NZ_JABENB010000001.1"/>
</dbReference>